<feature type="compositionally biased region" description="Acidic residues" evidence="1">
    <location>
        <begin position="307"/>
        <end position="318"/>
    </location>
</feature>
<feature type="compositionally biased region" description="Acidic residues" evidence="1">
    <location>
        <begin position="827"/>
        <end position="837"/>
    </location>
</feature>
<feature type="compositionally biased region" description="Basic and acidic residues" evidence="1">
    <location>
        <begin position="287"/>
        <end position="297"/>
    </location>
</feature>
<dbReference type="InterPro" id="IPR018822">
    <property type="entry name" value="UPF0646"/>
</dbReference>
<dbReference type="OrthoDB" id="5339076at2759"/>
<evidence type="ECO:0000256" key="1">
    <source>
        <dbReference type="SAM" id="MobiDB-lite"/>
    </source>
</evidence>
<accession>A0A8J8WDS0</accession>
<dbReference type="EMBL" id="WIWV01000172">
    <property type="protein sequence ID" value="KAF7712490.1"/>
    <property type="molecule type" value="Genomic_DNA"/>
</dbReference>
<feature type="region of interest" description="Disordered" evidence="1">
    <location>
        <begin position="259"/>
        <end position="318"/>
    </location>
</feature>
<feature type="compositionally biased region" description="Basic and acidic residues" evidence="1">
    <location>
        <begin position="781"/>
        <end position="791"/>
    </location>
</feature>
<feature type="region of interest" description="Disordered" evidence="1">
    <location>
        <begin position="803"/>
        <end position="847"/>
    </location>
</feature>
<feature type="compositionally biased region" description="Basic and acidic residues" evidence="1">
    <location>
        <begin position="815"/>
        <end position="826"/>
    </location>
</feature>
<feature type="compositionally biased region" description="Acidic residues" evidence="1">
    <location>
        <begin position="746"/>
        <end position="757"/>
    </location>
</feature>
<dbReference type="Pfam" id="PF10336">
    <property type="entry name" value="DUF2420"/>
    <property type="match status" value="1"/>
</dbReference>
<sequence length="847" mass="92704">MEVPTTEDSMEMASPYHGHADDFDIDIDLMEDNVSNMDSEMMGADDYLGTSHASLFTTETEANGDADMADGPSEGSMVDAELVDQDPDVEIEFEETTYEAEMLEDDQDEGNTIPIPSVQVEPHLEPVEQHHGPSETLTQAVEELAHQPKEGVDTIGEESVPSESVEVREDAQPQESNVALGEVSLEPVNAATSAETLEGSEQYSKAESSAFKDHSQSHVSGTNEDPSAVIAPLDDAVPVNGVTAEKDDEEIPQQIEATGITQQDHHADEAADEVEPENMEEAAEGVRIADEDAKNPSKDPATTSAPETDDQNSFDEEESLHPVKVYYQETEISLFPPLEGDSSETFFLHDEEIAYDHIGRLFKSLREVLLDNVAENEVLVIDIDSLGIQLTEDCSHLSTLTLHRILNVYLRLCQNEGNSEPEAFYLTLSSRPAVSSELAALEAAAGEGKGLSQIHPWSGYEDGDDIDDGEATQTMDRPLEESHELQSHQKHSSGTDNPEPQVPVHVEEVNAVEHVHQEAHPDETTTSPDHETTFIPVGNKDTVSPPHNSSNAVEKIDDSREEQHDPEAPRTESTSTLVATSDRAGETESAGDISATSGQAPLEQDGEQIGDGGEHVDNSEESNGARTLEQELAPAPQEQTQEDIPDEYHEEDDNINEAEADADVHVVDFAAADDRDVHVGESDPAPLEQEPGADTVSHDADEQNEDEWESAVEAKSLEESTTLENAADPDDDLLEHTRDNLQDTAGDLEETFDHEDEDFQQEYGNEQLDFAADDTYGGDYDANHVEGGHDEEQQDILVFTEHVVGEQDSAPIESQTHDKSSKRSRGDDDEWDLDETGSLEPKRRRPS</sequence>
<protein>
    <submittedName>
        <fullName evidence="2">Uncharacterized protein</fullName>
    </submittedName>
</protein>
<keyword evidence="3" id="KW-1185">Reference proteome</keyword>
<feature type="compositionally biased region" description="Basic and acidic residues" evidence="1">
    <location>
        <begin position="662"/>
        <end position="681"/>
    </location>
</feature>
<name>A0A8J8WDS0_9EURO</name>
<feature type="region of interest" description="Disordered" evidence="1">
    <location>
        <begin position="450"/>
        <end position="501"/>
    </location>
</feature>
<feature type="compositionally biased region" description="Acidic residues" evidence="1">
    <location>
        <begin position="270"/>
        <end position="283"/>
    </location>
</feature>
<evidence type="ECO:0000313" key="2">
    <source>
        <dbReference type="EMBL" id="KAF7712490.1"/>
    </source>
</evidence>
<feature type="region of interest" description="Disordered" evidence="1">
    <location>
        <begin position="150"/>
        <end position="232"/>
    </location>
</feature>
<feature type="compositionally biased region" description="Basic and acidic residues" evidence="1">
    <location>
        <begin position="477"/>
        <end position="487"/>
    </location>
</feature>
<dbReference type="Proteomes" id="UP000631181">
    <property type="component" value="Unassembled WGS sequence"/>
</dbReference>
<dbReference type="AlphaFoldDB" id="A0A8J8WDS0"/>
<feature type="region of interest" description="Disordered" evidence="1">
    <location>
        <begin position="517"/>
        <end position="757"/>
    </location>
</feature>
<feature type="region of interest" description="Disordered" evidence="1">
    <location>
        <begin position="771"/>
        <end position="791"/>
    </location>
</feature>
<feature type="compositionally biased region" description="Basic and acidic residues" evidence="1">
    <location>
        <begin position="517"/>
        <end position="532"/>
    </location>
</feature>
<feature type="compositionally biased region" description="Polar residues" evidence="1">
    <location>
        <begin position="190"/>
        <end position="207"/>
    </location>
</feature>
<feature type="compositionally biased region" description="Acidic residues" evidence="1">
    <location>
        <begin position="461"/>
        <end position="470"/>
    </location>
</feature>
<gene>
    <name evidence="2" type="ORF">PECM_002714</name>
</gene>
<evidence type="ECO:0000313" key="3">
    <source>
        <dbReference type="Proteomes" id="UP000631181"/>
    </source>
</evidence>
<reference evidence="2" key="1">
    <citation type="journal article" date="2020" name="Front. Microbiol.">
        <title>Gene regulatory networks of Penicillium echinulatum 2HH and Penicillium oxalicum 114-2 inferred by a computational biology approach.</title>
        <authorList>
            <person name="Lenz A.R."/>
            <person name="Galan-Vasquez E."/>
            <person name="Balbinot E."/>
            <person name="De Abreu F.P."/>
            <person name="De Oliveira N.S."/>
            <person name="Da Rosa L.O."/>
            <person name="De Avila E Silva S."/>
            <person name="Camassola M."/>
            <person name="Dillon A.J.P."/>
            <person name="Perez-Rueda E."/>
        </authorList>
    </citation>
    <scope>NUCLEOTIDE SEQUENCE</scope>
    <source>
        <strain evidence="2">S1M29</strain>
    </source>
</reference>
<feature type="compositionally biased region" description="Basic and acidic residues" evidence="1">
    <location>
        <begin position="554"/>
        <end position="570"/>
    </location>
</feature>
<feature type="compositionally biased region" description="Acidic residues" evidence="1">
    <location>
        <begin position="640"/>
        <end position="661"/>
    </location>
</feature>
<organism evidence="2 3">
    <name type="scientific">Penicillium ucsense</name>
    <dbReference type="NCBI Taxonomy" id="2839758"/>
    <lineage>
        <taxon>Eukaryota</taxon>
        <taxon>Fungi</taxon>
        <taxon>Dikarya</taxon>
        <taxon>Ascomycota</taxon>
        <taxon>Pezizomycotina</taxon>
        <taxon>Eurotiomycetes</taxon>
        <taxon>Eurotiomycetidae</taxon>
        <taxon>Eurotiales</taxon>
        <taxon>Aspergillaceae</taxon>
        <taxon>Penicillium</taxon>
    </lineage>
</organism>
<feature type="compositionally biased region" description="Low complexity" evidence="1">
    <location>
        <begin position="771"/>
        <end position="780"/>
    </location>
</feature>
<feature type="compositionally biased region" description="Polar residues" evidence="1">
    <location>
        <begin position="541"/>
        <end position="552"/>
    </location>
</feature>
<comment type="caution">
    <text evidence="2">The sequence shown here is derived from an EMBL/GenBank/DDBJ whole genome shotgun (WGS) entry which is preliminary data.</text>
</comment>
<proteinExistence type="predicted"/>
<feature type="region of interest" description="Disordered" evidence="1">
    <location>
        <begin position="1"/>
        <end position="21"/>
    </location>
</feature>